<dbReference type="AlphaFoldDB" id="A0AAW3AMP9"/>
<accession>A0AAW3AMP9</accession>
<sequence>MALESAPLPPDHLAASLPTVHPEEVMASEVKEHLKDLRDSLKDAIAEEAYAKCGFIQNEINADEFQWTRST</sequence>
<comment type="caution">
    <text evidence="1">The sequence shown here is derived from an EMBL/GenBank/DDBJ whole genome shotgun (WGS) entry which is preliminary data.</text>
</comment>
<keyword evidence="2" id="KW-1185">Reference proteome</keyword>
<reference evidence="1 2" key="1">
    <citation type="submission" date="2024-02" db="EMBL/GenBank/DDBJ databases">
        <title>FIRST GENOME SEQUENCES OF Leishmania (Viannia) shawi, Leishmania (Viannia) lindenbergi AND Leishmania (Viannia) utingensis.</title>
        <authorList>
            <person name="Resadore F."/>
            <person name="Custodio M.G.F."/>
            <person name="Boite M.C."/>
            <person name="Cupolillo E."/>
            <person name="Ferreira G.E.M."/>
        </authorList>
    </citation>
    <scope>NUCLEOTIDE SEQUENCE [LARGE SCALE GENOMIC DNA]</scope>
    <source>
        <strain evidence="1 2">MHOM/BR/1966/M15733</strain>
    </source>
</reference>
<dbReference type="Proteomes" id="UP001500131">
    <property type="component" value="Unassembled WGS sequence"/>
</dbReference>
<organism evidence="1 2">
    <name type="scientific">Leishmania lindenbergi</name>
    <dbReference type="NCBI Taxonomy" id="651832"/>
    <lineage>
        <taxon>Eukaryota</taxon>
        <taxon>Discoba</taxon>
        <taxon>Euglenozoa</taxon>
        <taxon>Kinetoplastea</taxon>
        <taxon>Metakinetoplastina</taxon>
        <taxon>Trypanosomatida</taxon>
        <taxon>Trypanosomatidae</taxon>
        <taxon>Leishmaniinae</taxon>
        <taxon>Leishmania</taxon>
    </lineage>
</organism>
<proteinExistence type="predicted"/>
<evidence type="ECO:0000313" key="1">
    <source>
        <dbReference type="EMBL" id="KAL0508563.1"/>
    </source>
</evidence>
<gene>
    <name evidence="1" type="ORF">Q4I31_002713</name>
</gene>
<name>A0AAW3AMP9_9TRYP</name>
<evidence type="ECO:0000313" key="2">
    <source>
        <dbReference type="Proteomes" id="UP001500131"/>
    </source>
</evidence>
<dbReference type="EMBL" id="JBAMZK010000018">
    <property type="protein sequence ID" value="KAL0508563.1"/>
    <property type="molecule type" value="Genomic_DNA"/>
</dbReference>
<protein>
    <submittedName>
        <fullName evidence="1">Uncharacterized protein</fullName>
    </submittedName>
</protein>